<dbReference type="EMBL" id="SWCJ01000011">
    <property type="protein sequence ID" value="TKB53638.1"/>
    <property type="molecule type" value="Genomic_DNA"/>
</dbReference>
<evidence type="ECO:0000313" key="2">
    <source>
        <dbReference type="EMBL" id="TKB53638.1"/>
    </source>
</evidence>
<dbReference type="Proteomes" id="UP000305675">
    <property type="component" value="Unassembled WGS sequence"/>
</dbReference>
<sequence length="92" mass="9972">MDRRAIFIKLMIGWLLALTLVGPAHAVQHFEKHQTVTGCGLCFHGDHQQHALKPSLPTIAAPAPLLEVLNVPQPTPPEVYQAAPTIRGPPLS</sequence>
<gene>
    <name evidence="2" type="ORF">FCL42_13750</name>
</gene>
<dbReference type="AlphaFoldDB" id="A0A4V5NVY5"/>
<organism evidence="2 3">
    <name type="scientific">Ferrimonas aestuarii</name>
    <dbReference type="NCBI Taxonomy" id="2569539"/>
    <lineage>
        <taxon>Bacteria</taxon>
        <taxon>Pseudomonadati</taxon>
        <taxon>Pseudomonadota</taxon>
        <taxon>Gammaproteobacteria</taxon>
        <taxon>Alteromonadales</taxon>
        <taxon>Ferrimonadaceae</taxon>
        <taxon>Ferrimonas</taxon>
    </lineage>
</organism>
<evidence type="ECO:0000256" key="1">
    <source>
        <dbReference type="SAM" id="SignalP"/>
    </source>
</evidence>
<reference evidence="2 3" key="1">
    <citation type="submission" date="2019-04" db="EMBL/GenBank/DDBJ databases">
        <authorList>
            <person name="Hwang J.C."/>
        </authorList>
    </citation>
    <scope>NUCLEOTIDE SEQUENCE [LARGE SCALE GENOMIC DNA]</scope>
    <source>
        <strain evidence="2 3">IMCC35002</strain>
    </source>
</reference>
<keyword evidence="1" id="KW-0732">Signal</keyword>
<feature type="signal peptide" evidence="1">
    <location>
        <begin position="1"/>
        <end position="26"/>
    </location>
</feature>
<dbReference type="OrthoDB" id="6401133at2"/>
<keyword evidence="3" id="KW-1185">Reference proteome</keyword>
<feature type="chain" id="PRO_5020781173" evidence="1">
    <location>
        <begin position="27"/>
        <end position="92"/>
    </location>
</feature>
<proteinExistence type="predicted"/>
<evidence type="ECO:0000313" key="3">
    <source>
        <dbReference type="Proteomes" id="UP000305675"/>
    </source>
</evidence>
<name>A0A4V5NVY5_9GAMM</name>
<accession>A0A4V5NVY5</accession>
<protein>
    <submittedName>
        <fullName evidence="2">Uncharacterized protein</fullName>
    </submittedName>
</protein>
<comment type="caution">
    <text evidence="2">The sequence shown here is derived from an EMBL/GenBank/DDBJ whole genome shotgun (WGS) entry which is preliminary data.</text>
</comment>